<dbReference type="EMBL" id="VORO01000001">
    <property type="protein sequence ID" value="TXD91071.1"/>
    <property type="molecule type" value="Genomic_DNA"/>
</dbReference>
<dbReference type="PANTHER" id="PTHR34582:SF6">
    <property type="entry name" value="UPF0702 TRANSMEMBRANE PROTEIN YCAP"/>
    <property type="match status" value="1"/>
</dbReference>
<feature type="transmembrane region" description="Helical" evidence="7">
    <location>
        <begin position="12"/>
        <end position="32"/>
    </location>
</feature>
<feature type="transmembrane region" description="Helical" evidence="7">
    <location>
        <begin position="67"/>
        <end position="87"/>
    </location>
</feature>
<dbReference type="PANTHER" id="PTHR34582">
    <property type="entry name" value="UPF0702 TRANSMEMBRANE PROTEIN YCAP"/>
    <property type="match status" value="1"/>
</dbReference>
<comment type="subcellular location">
    <subcellularLocation>
        <location evidence="1">Cell membrane</location>
        <topology evidence="1">Multi-pass membrane protein</topology>
    </subcellularLocation>
</comment>
<evidence type="ECO:0000259" key="8">
    <source>
        <dbReference type="Pfam" id="PF04239"/>
    </source>
</evidence>
<feature type="domain" description="YetF C-terminal" evidence="8">
    <location>
        <begin position="89"/>
        <end position="163"/>
    </location>
</feature>
<keyword evidence="5 7" id="KW-1133">Transmembrane helix</keyword>
<reference evidence="10 11" key="1">
    <citation type="submission" date="2019-08" db="EMBL/GenBank/DDBJ databases">
        <title>Genomes of Subsaximicrobium wynnwilliamsii strains.</title>
        <authorList>
            <person name="Bowman J.P."/>
        </authorList>
    </citation>
    <scope>NUCLEOTIDE SEQUENCE [LARGE SCALE GENOMIC DNA]</scope>
    <source>
        <strain evidence="10 11">2-80-2</strain>
    </source>
</reference>
<dbReference type="OrthoDB" id="9793799at2"/>
<evidence type="ECO:0000259" key="9">
    <source>
        <dbReference type="Pfam" id="PF20730"/>
    </source>
</evidence>
<keyword evidence="11" id="KW-1185">Reference proteome</keyword>
<keyword evidence="3" id="KW-1003">Cell membrane</keyword>
<evidence type="ECO:0000256" key="3">
    <source>
        <dbReference type="ARBA" id="ARBA00022475"/>
    </source>
</evidence>
<accession>A0A5C6ZNY8</accession>
<gene>
    <name evidence="10" type="ORF">ESY86_00280</name>
</gene>
<evidence type="ECO:0000256" key="6">
    <source>
        <dbReference type="ARBA" id="ARBA00023136"/>
    </source>
</evidence>
<sequence length="169" mass="18602">MNDWFTYSAESLIAIILTALGIYLALVIYTRISGKRSFSKLSSFDFAITVAIGSIMATSILSKSVSLVQGAVGLGILYLIQMLVAHLRRYQAVRKLLDNKPTFLMKDGVVLEANLKKCKVTLSDVKAKLREANVIQVSEIKAVVFESTGDISVLHGAEDKSIDDWLIDF</sequence>
<dbReference type="Proteomes" id="UP000321578">
    <property type="component" value="Unassembled WGS sequence"/>
</dbReference>
<evidence type="ECO:0000256" key="7">
    <source>
        <dbReference type="SAM" id="Phobius"/>
    </source>
</evidence>
<proteinExistence type="inferred from homology"/>
<feature type="transmembrane region" description="Helical" evidence="7">
    <location>
        <begin position="44"/>
        <end position="61"/>
    </location>
</feature>
<comment type="caution">
    <text evidence="10">The sequence shown here is derived from an EMBL/GenBank/DDBJ whole genome shotgun (WGS) entry which is preliminary data.</text>
</comment>
<comment type="similarity">
    <text evidence="2">Belongs to the UPF0702 family.</text>
</comment>
<evidence type="ECO:0000313" key="10">
    <source>
        <dbReference type="EMBL" id="TXD91071.1"/>
    </source>
</evidence>
<evidence type="ECO:0000256" key="4">
    <source>
        <dbReference type="ARBA" id="ARBA00022692"/>
    </source>
</evidence>
<organism evidence="10 11">
    <name type="scientific">Subsaximicrobium wynnwilliamsii</name>
    <dbReference type="NCBI Taxonomy" id="291179"/>
    <lineage>
        <taxon>Bacteria</taxon>
        <taxon>Pseudomonadati</taxon>
        <taxon>Bacteroidota</taxon>
        <taxon>Flavobacteriia</taxon>
        <taxon>Flavobacteriales</taxon>
        <taxon>Flavobacteriaceae</taxon>
        <taxon>Subsaximicrobium</taxon>
    </lineage>
</organism>
<evidence type="ECO:0000256" key="5">
    <source>
        <dbReference type="ARBA" id="ARBA00022989"/>
    </source>
</evidence>
<feature type="domain" description="YetF-like N-terminal transmembrane" evidence="9">
    <location>
        <begin position="24"/>
        <end position="85"/>
    </location>
</feature>
<dbReference type="Pfam" id="PF20730">
    <property type="entry name" value="YetF_N"/>
    <property type="match status" value="1"/>
</dbReference>
<dbReference type="Pfam" id="PF04239">
    <property type="entry name" value="DUF421"/>
    <property type="match status" value="1"/>
</dbReference>
<dbReference type="GO" id="GO:0005886">
    <property type="term" value="C:plasma membrane"/>
    <property type="evidence" value="ECO:0007669"/>
    <property type="project" value="UniProtKB-SubCell"/>
</dbReference>
<keyword evidence="4 7" id="KW-0812">Transmembrane</keyword>
<name>A0A5C6ZNY8_9FLAO</name>
<dbReference type="Gene3D" id="3.30.240.20">
    <property type="entry name" value="bsu07140 like domains"/>
    <property type="match status" value="1"/>
</dbReference>
<keyword evidence="6 7" id="KW-0472">Membrane</keyword>
<dbReference type="InterPro" id="IPR023090">
    <property type="entry name" value="UPF0702_alpha/beta_dom_sf"/>
</dbReference>
<evidence type="ECO:0000313" key="11">
    <source>
        <dbReference type="Proteomes" id="UP000321578"/>
    </source>
</evidence>
<dbReference type="RefSeq" id="WP_147084533.1">
    <property type="nucleotide sequence ID" value="NZ_VORM01000003.1"/>
</dbReference>
<dbReference type="AlphaFoldDB" id="A0A5C6ZNY8"/>
<dbReference type="InterPro" id="IPR048454">
    <property type="entry name" value="YetF_N"/>
</dbReference>
<evidence type="ECO:0000256" key="2">
    <source>
        <dbReference type="ARBA" id="ARBA00006448"/>
    </source>
</evidence>
<dbReference type="InterPro" id="IPR007353">
    <property type="entry name" value="DUF421"/>
</dbReference>
<evidence type="ECO:0000256" key="1">
    <source>
        <dbReference type="ARBA" id="ARBA00004651"/>
    </source>
</evidence>
<protein>
    <submittedName>
        <fullName evidence="10">DUF421 domain-containing protein</fullName>
    </submittedName>
</protein>